<feature type="transmembrane region" description="Helical" evidence="4">
    <location>
        <begin position="171"/>
        <end position="190"/>
    </location>
</feature>
<dbReference type="GO" id="GO:0022857">
    <property type="term" value="F:transmembrane transporter activity"/>
    <property type="evidence" value="ECO:0007669"/>
    <property type="project" value="InterPro"/>
</dbReference>
<accession>A0A2H0VJX3</accession>
<dbReference type="PANTHER" id="PTHR23530">
    <property type="entry name" value="TRANSPORT PROTEIN-RELATED"/>
    <property type="match status" value="1"/>
</dbReference>
<dbReference type="InterPro" id="IPR036259">
    <property type="entry name" value="MFS_trans_sf"/>
</dbReference>
<evidence type="ECO:0000313" key="6">
    <source>
        <dbReference type="EMBL" id="PIR99368.1"/>
    </source>
</evidence>
<feature type="transmembrane region" description="Helical" evidence="4">
    <location>
        <begin position="224"/>
        <end position="246"/>
    </location>
</feature>
<feature type="transmembrane region" description="Helical" evidence="4">
    <location>
        <begin position="81"/>
        <end position="100"/>
    </location>
</feature>
<feature type="transmembrane region" description="Helical" evidence="4">
    <location>
        <begin position="52"/>
        <end position="74"/>
    </location>
</feature>
<dbReference type="PROSITE" id="PS50850">
    <property type="entry name" value="MFS"/>
    <property type="match status" value="1"/>
</dbReference>
<protein>
    <submittedName>
        <fullName evidence="6">MFS transporter</fullName>
    </submittedName>
</protein>
<dbReference type="Gene3D" id="1.20.1250.20">
    <property type="entry name" value="MFS general substrate transporter like domains"/>
    <property type="match status" value="1"/>
</dbReference>
<dbReference type="InterPro" id="IPR053160">
    <property type="entry name" value="MFS_DHA3_Transporter"/>
</dbReference>
<evidence type="ECO:0000256" key="3">
    <source>
        <dbReference type="ARBA" id="ARBA00023136"/>
    </source>
</evidence>
<dbReference type="InterPro" id="IPR011701">
    <property type="entry name" value="MFS"/>
</dbReference>
<feature type="domain" description="Major facilitator superfamily (MFS) profile" evidence="5">
    <location>
        <begin position="16"/>
        <end position="412"/>
    </location>
</feature>
<dbReference type="AlphaFoldDB" id="A0A2H0VJX3"/>
<evidence type="ECO:0000256" key="4">
    <source>
        <dbReference type="SAM" id="Phobius"/>
    </source>
</evidence>
<proteinExistence type="predicted"/>
<feature type="transmembrane region" description="Helical" evidence="4">
    <location>
        <begin position="20"/>
        <end position="40"/>
    </location>
</feature>
<dbReference type="SUPFAM" id="SSF103473">
    <property type="entry name" value="MFS general substrate transporter"/>
    <property type="match status" value="1"/>
</dbReference>
<evidence type="ECO:0000256" key="1">
    <source>
        <dbReference type="ARBA" id="ARBA00022692"/>
    </source>
</evidence>
<evidence type="ECO:0000259" key="5">
    <source>
        <dbReference type="PROSITE" id="PS50850"/>
    </source>
</evidence>
<feature type="transmembrane region" description="Helical" evidence="4">
    <location>
        <begin position="377"/>
        <end position="405"/>
    </location>
</feature>
<comment type="caution">
    <text evidence="6">The sequence shown here is derived from an EMBL/GenBank/DDBJ whole genome shotgun (WGS) entry which is preliminary data.</text>
</comment>
<reference evidence="7" key="1">
    <citation type="submission" date="2017-09" db="EMBL/GenBank/DDBJ databases">
        <title>Depth-based differentiation of microbial function through sediment-hosted aquifers and enrichment of novel symbionts in the deep terrestrial subsurface.</title>
        <authorList>
            <person name="Probst A.J."/>
            <person name="Ladd B."/>
            <person name="Jarett J.K."/>
            <person name="Geller-Mcgrath D.E."/>
            <person name="Sieber C.M.K."/>
            <person name="Emerson J.B."/>
            <person name="Anantharaman K."/>
            <person name="Thomas B.C."/>
            <person name="Malmstrom R."/>
            <person name="Stieglmeier M."/>
            <person name="Klingl A."/>
            <person name="Woyke T."/>
            <person name="Ryan C.M."/>
            <person name="Banfield J.F."/>
        </authorList>
    </citation>
    <scope>NUCLEOTIDE SEQUENCE [LARGE SCALE GENOMIC DNA]</scope>
</reference>
<keyword evidence="1 4" id="KW-0812">Transmembrane</keyword>
<organism evidence="6 7">
    <name type="scientific">Candidatus Collierbacteria bacterium CG10_big_fil_rev_8_21_14_0_10_43_36</name>
    <dbReference type="NCBI Taxonomy" id="1974534"/>
    <lineage>
        <taxon>Bacteria</taxon>
        <taxon>Candidatus Collieribacteriota</taxon>
    </lineage>
</organism>
<dbReference type="Proteomes" id="UP000230730">
    <property type="component" value="Unassembled WGS sequence"/>
</dbReference>
<name>A0A2H0VJX3_9BACT</name>
<evidence type="ECO:0000256" key="2">
    <source>
        <dbReference type="ARBA" id="ARBA00022989"/>
    </source>
</evidence>
<sequence>MTVSKLYTLEVENKALKTYVGLRLFSSLFFAVIVTVNLVYQATVVGLNPLQLVLVGTLLEVVSFLFEVPTGIVADLYSRKLSVIIGVFLIGIGFTIEGSIPTFAAVLLAQVVWGIGFTFVSGAREAWIADEVGEEKAGKAFMKGQQASQLGTFVGIAISMALASIDIRVPIILGGILYSVQALFLVFFMPENNFSPTPIKERETLNSMKRTLIGGLKLIRESKVLLFVILTGMIFGMFSEGFDRLWTPYMLNSFVFPTIWNLKPVVWFGIISMVATLLATIVTEVLSRKTDTYDHKSTVKALFVVNLLLTLGVVAFGFAGGFVAAIAAYWFASMFREARGPIYDAWTNQNLEPKVRATVFSMCSQANAMGQIVGGPILGIVASIFAIRTSIVVAGLVLIPTLFLYNYSLRKHKLAI</sequence>
<evidence type="ECO:0000313" key="7">
    <source>
        <dbReference type="Proteomes" id="UP000230730"/>
    </source>
</evidence>
<dbReference type="EMBL" id="PFAE01000067">
    <property type="protein sequence ID" value="PIR99368.1"/>
    <property type="molecule type" value="Genomic_DNA"/>
</dbReference>
<keyword evidence="3 4" id="KW-0472">Membrane</keyword>
<feature type="transmembrane region" description="Helical" evidence="4">
    <location>
        <begin position="266"/>
        <end position="286"/>
    </location>
</feature>
<feature type="transmembrane region" description="Helical" evidence="4">
    <location>
        <begin position="307"/>
        <end position="331"/>
    </location>
</feature>
<dbReference type="Pfam" id="PF07690">
    <property type="entry name" value="MFS_1"/>
    <property type="match status" value="1"/>
</dbReference>
<gene>
    <name evidence="6" type="ORF">COT86_04385</name>
</gene>
<dbReference type="PANTHER" id="PTHR23530:SF1">
    <property type="entry name" value="PERMEASE, MAJOR FACILITATOR SUPERFAMILY-RELATED"/>
    <property type="match status" value="1"/>
</dbReference>
<dbReference type="InterPro" id="IPR020846">
    <property type="entry name" value="MFS_dom"/>
</dbReference>
<keyword evidence="2 4" id="KW-1133">Transmembrane helix</keyword>